<gene>
    <name evidence="1" type="ORF">V5O48_006570</name>
</gene>
<reference evidence="1 2" key="1">
    <citation type="submission" date="2024-02" db="EMBL/GenBank/DDBJ databases">
        <title>A draft genome for the cacao thread blight pathogen Marasmius crinis-equi.</title>
        <authorList>
            <person name="Cohen S.P."/>
            <person name="Baruah I.K."/>
            <person name="Amoako-Attah I."/>
            <person name="Bukari Y."/>
            <person name="Meinhardt L.W."/>
            <person name="Bailey B.A."/>
        </authorList>
    </citation>
    <scope>NUCLEOTIDE SEQUENCE [LARGE SCALE GENOMIC DNA]</scope>
    <source>
        <strain evidence="1 2">GH-76</strain>
    </source>
</reference>
<dbReference type="Proteomes" id="UP001465976">
    <property type="component" value="Unassembled WGS sequence"/>
</dbReference>
<name>A0ABR3FJQ3_9AGAR</name>
<evidence type="ECO:0000313" key="2">
    <source>
        <dbReference type="Proteomes" id="UP001465976"/>
    </source>
</evidence>
<accession>A0ABR3FJQ3</accession>
<keyword evidence="2" id="KW-1185">Reference proteome</keyword>
<protein>
    <submittedName>
        <fullName evidence="1">Uncharacterized protein</fullName>
    </submittedName>
</protein>
<comment type="caution">
    <text evidence="1">The sequence shown here is derived from an EMBL/GenBank/DDBJ whole genome shotgun (WGS) entry which is preliminary data.</text>
</comment>
<evidence type="ECO:0000313" key="1">
    <source>
        <dbReference type="EMBL" id="KAL0575399.1"/>
    </source>
</evidence>
<sequence length="312" mass="36547">MAPRRFFLVDPKGAEHKKGVEAHAYLPYRKGAWFAPPLPLLVVFSTEAPALYAVKELEEFFNARLDMEEAELRKAVETWKDLDGIAQRIEEMMKASGRPDGFFIDVQKGQKTGVFCDANEAFEVMGDTKKTYLKAFAFLRLADVIRSSIGNYENPKNALYEYCPNKQWDKAADVKKWITKKVVHSPDVHRWLLEFGRLKTSGRRYREEEIPESTEMDRLQRLHEDLLAMESGYEWASRYMLVHGFVENKEECRAVTMEYEISDDLEEFTMRMLKRQAEQKKWREAKGSLFSPHQPNVKELKFLWELLTDIEI</sequence>
<proteinExistence type="predicted"/>
<dbReference type="EMBL" id="JBAHYK010000308">
    <property type="protein sequence ID" value="KAL0575399.1"/>
    <property type="molecule type" value="Genomic_DNA"/>
</dbReference>
<organism evidence="1 2">
    <name type="scientific">Marasmius crinis-equi</name>
    <dbReference type="NCBI Taxonomy" id="585013"/>
    <lineage>
        <taxon>Eukaryota</taxon>
        <taxon>Fungi</taxon>
        <taxon>Dikarya</taxon>
        <taxon>Basidiomycota</taxon>
        <taxon>Agaricomycotina</taxon>
        <taxon>Agaricomycetes</taxon>
        <taxon>Agaricomycetidae</taxon>
        <taxon>Agaricales</taxon>
        <taxon>Marasmiineae</taxon>
        <taxon>Marasmiaceae</taxon>
        <taxon>Marasmius</taxon>
    </lineage>
</organism>